<dbReference type="EMBL" id="CAMXCT020006760">
    <property type="protein sequence ID" value="CAL1172978.1"/>
    <property type="molecule type" value="Genomic_DNA"/>
</dbReference>
<keyword evidence="2" id="KW-1133">Transmembrane helix</keyword>
<dbReference type="EMBL" id="CAMXCT010006760">
    <property type="protein sequence ID" value="CAI4019603.1"/>
    <property type="molecule type" value="Genomic_DNA"/>
</dbReference>
<evidence type="ECO:0000256" key="2">
    <source>
        <dbReference type="SAM" id="Phobius"/>
    </source>
</evidence>
<evidence type="ECO:0000313" key="6">
    <source>
        <dbReference type="Proteomes" id="UP001152797"/>
    </source>
</evidence>
<dbReference type="OrthoDB" id="426673at2759"/>
<feature type="region of interest" description="Disordered" evidence="1">
    <location>
        <begin position="105"/>
        <end position="142"/>
    </location>
</feature>
<evidence type="ECO:0000256" key="3">
    <source>
        <dbReference type="SAM" id="SignalP"/>
    </source>
</evidence>
<dbReference type="AlphaFoldDB" id="A0A9P1GRM0"/>
<reference evidence="5 6" key="2">
    <citation type="submission" date="2024-05" db="EMBL/GenBank/DDBJ databases">
        <authorList>
            <person name="Chen Y."/>
            <person name="Shah S."/>
            <person name="Dougan E. K."/>
            <person name="Thang M."/>
            <person name="Chan C."/>
        </authorList>
    </citation>
    <scope>NUCLEOTIDE SEQUENCE [LARGE SCALE GENOMIC DNA]</scope>
</reference>
<feature type="compositionally biased region" description="Basic and acidic residues" evidence="1">
    <location>
        <begin position="112"/>
        <end position="122"/>
    </location>
</feature>
<evidence type="ECO:0008006" key="7">
    <source>
        <dbReference type="Google" id="ProtNLM"/>
    </source>
</evidence>
<dbReference type="EMBL" id="CAMXCT030006760">
    <property type="protein sequence ID" value="CAL4806915.1"/>
    <property type="molecule type" value="Genomic_DNA"/>
</dbReference>
<gene>
    <name evidence="4" type="ORF">C1SCF055_LOCUS44096</name>
</gene>
<feature type="signal peptide" evidence="3">
    <location>
        <begin position="1"/>
        <end position="20"/>
    </location>
</feature>
<proteinExistence type="predicted"/>
<sequence>MVNLLLSAVIVLSIWTPIAGAGQDDCTDQLEVNAAHAVFLQTALATEPSQKTPRTVPETVPSLSVLEVKATELMKSRSSSVVLLVLVVVMLFMIPVIVYVLSEGSSTGSGHRLLEGASKGKGEVGPSHPGSSRQLRTPGVAGSQRMSIDSQAVLPPTAQHYSPSDGPPVICRELVLPETEARFLIEAASLRSEGGRTVTILGGSGRQPLLVAYLQDHGPKGFQLWLHSMGQNSTVLDTPRAVVVPGRSMANFEIYDRDLKLYGELESSHPGRLTLMCNGFPVLVIDATSDELHYNACQMDGRMLATGRLAPDVPQHVLAKLGGEAWRLRVVAGCDAIVVLSTMLTAMLMKRFRPGSAASSMPPSAKPSIILG</sequence>
<keyword evidence="3" id="KW-0732">Signal</keyword>
<accession>A0A9P1GRM0</accession>
<evidence type="ECO:0000313" key="4">
    <source>
        <dbReference type="EMBL" id="CAI4019603.1"/>
    </source>
</evidence>
<feature type="transmembrane region" description="Helical" evidence="2">
    <location>
        <begin position="81"/>
        <end position="102"/>
    </location>
</feature>
<comment type="caution">
    <text evidence="4">The sequence shown here is derived from an EMBL/GenBank/DDBJ whole genome shotgun (WGS) entry which is preliminary data.</text>
</comment>
<keyword evidence="6" id="KW-1185">Reference proteome</keyword>
<evidence type="ECO:0000313" key="5">
    <source>
        <dbReference type="EMBL" id="CAL4806915.1"/>
    </source>
</evidence>
<keyword evidence="2" id="KW-0472">Membrane</keyword>
<reference evidence="4" key="1">
    <citation type="submission" date="2022-10" db="EMBL/GenBank/DDBJ databases">
        <authorList>
            <person name="Chen Y."/>
            <person name="Dougan E. K."/>
            <person name="Chan C."/>
            <person name="Rhodes N."/>
            <person name="Thang M."/>
        </authorList>
    </citation>
    <scope>NUCLEOTIDE SEQUENCE</scope>
</reference>
<organism evidence="4">
    <name type="scientific">Cladocopium goreaui</name>
    <dbReference type="NCBI Taxonomy" id="2562237"/>
    <lineage>
        <taxon>Eukaryota</taxon>
        <taxon>Sar</taxon>
        <taxon>Alveolata</taxon>
        <taxon>Dinophyceae</taxon>
        <taxon>Suessiales</taxon>
        <taxon>Symbiodiniaceae</taxon>
        <taxon>Cladocopium</taxon>
    </lineage>
</organism>
<protein>
    <recommendedName>
        <fullName evidence="7">Transmembrane protein</fullName>
    </recommendedName>
</protein>
<name>A0A9P1GRM0_9DINO</name>
<feature type="chain" id="PRO_5043273041" description="Transmembrane protein" evidence="3">
    <location>
        <begin position="21"/>
        <end position="372"/>
    </location>
</feature>
<dbReference type="Proteomes" id="UP001152797">
    <property type="component" value="Unassembled WGS sequence"/>
</dbReference>
<evidence type="ECO:0000256" key="1">
    <source>
        <dbReference type="SAM" id="MobiDB-lite"/>
    </source>
</evidence>
<keyword evidence="2" id="KW-0812">Transmembrane</keyword>